<dbReference type="AlphaFoldDB" id="A0A6H9YZZ8"/>
<dbReference type="EMBL" id="WBMT01000008">
    <property type="protein sequence ID" value="KAB2347766.1"/>
    <property type="molecule type" value="Genomic_DNA"/>
</dbReference>
<dbReference type="InterPro" id="IPR001867">
    <property type="entry name" value="OmpR/PhoB-type_DNA-bd"/>
</dbReference>
<dbReference type="Proteomes" id="UP000468735">
    <property type="component" value="Unassembled WGS sequence"/>
</dbReference>
<dbReference type="RefSeq" id="WP_151561389.1">
    <property type="nucleotide sequence ID" value="NZ_WBMT01000008.1"/>
</dbReference>
<evidence type="ECO:0000313" key="4">
    <source>
        <dbReference type="EMBL" id="KAB2347766.1"/>
    </source>
</evidence>
<dbReference type="CDD" id="cd00383">
    <property type="entry name" value="trans_reg_C"/>
    <property type="match status" value="1"/>
</dbReference>
<name>A0A6H9YZZ8_9ACTN</name>
<reference evidence="4 5" key="1">
    <citation type="submission" date="2019-09" db="EMBL/GenBank/DDBJ databases">
        <title>Actinomadura physcomitrii sp. nov., a novel actinomycete isolated from moss [Physcomitrium sphaericum (Ludw) Fuernr].</title>
        <authorList>
            <person name="Zhuang X."/>
            <person name="Liu C."/>
        </authorList>
    </citation>
    <scope>NUCLEOTIDE SEQUENCE [LARGE SCALE GENOMIC DNA]</scope>
    <source>
        <strain evidence="4 5">HMC1</strain>
    </source>
</reference>
<dbReference type="InterPro" id="IPR016032">
    <property type="entry name" value="Sig_transdc_resp-reg_C-effctor"/>
</dbReference>
<dbReference type="Gene3D" id="1.10.10.10">
    <property type="entry name" value="Winged helix-like DNA-binding domain superfamily/Winged helix DNA-binding domain"/>
    <property type="match status" value="1"/>
</dbReference>
<dbReference type="Gene3D" id="3.40.50.300">
    <property type="entry name" value="P-loop containing nucleotide triphosphate hydrolases"/>
    <property type="match status" value="1"/>
</dbReference>
<accession>A0A6H9YZZ8</accession>
<gene>
    <name evidence="4" type="ORF">F8566_17845</name>
</gene>
<dbReference type="SMART" id="SM00862">
    <property type="entry name" value="Trans_reg_C"/>
    <property type="match status" value="1"/>
</dbReference>
<keyword evidence="5" id="KW-1185">Reference proteome</keyword>
<dbReference type="SUPFAM" id="SSF46894">
    <property type="entry name" value="C-terminal effector domain of the bipartite response regulators"/>
    <property type="match status" value="1"/>
</dbReference>
<keyword evidence="1 2" id="KW-0238">DNA-binding</keyword>
<comment type="caution">
    <text evidence="4">The sequence shown here is derived from an EMBL/GenBank/DDBJ whole genome shotgun (WGS) entry which is preliminary data.</text>
</comment>
<dbReference type="Pfam" id="PF00486">
    <property type="entry name" value="Trans_reg_C"/>
    <property type="match status" value="1"/>
</dbReference>
<dbReference type="PRINTS" id="PR00364">
    <property type="entry name" value="DISEASERSIST"/>
</dbReference>
<feature type="DNA-binding region" description="OmpR/PhoB-type" evidence="2">
    <location>
        <begin position="1"/>
        <end position="98"/>
    </location>
</feature>
<evidence type="ECO:0000256" key="2">
    <source>
        <dbReference type="PROSITE-ProRule" id="PRU01091"/>
    </source>
</evidence>
<dbReference type="SUPFAM" id="SSF52540">
    <property type="entry name" value="P-loop containing nucleoside triphosphate hydrolases"/>
    <property type="match status" value="1"/>
</dbReference>
<evidence type="ECO:0000256" key="1">
    <source>
        <dbReference type="ARBA" id="ARBA00023125"/>
    </source>
</evidence>
<evidence type="ECO:0000259" key="3">
    <source>
        <dbReference type="PROSITE" id="PS51755"/>
    </source>
</evidence>
<dbReference type="PANTHER" id="PTHR47691">
    <property type="entry name" value="REGULATOR-RELATED"/>
    <property type="match status" value="1"/>
</dbReference>
<dbReference type="OrthoDB" id="9812579at2"/>
<dbReference type="InterPro" id="IPR058852">
    <property type="entry name" value="HTH_77"/>
</dbReference>
<dbReference type="PANTHER" id="PTHR47691:SF3">
    <property type="entry name" value="HTH-TYPE TRANSCRIPTIONAL REGULATOR RV0890C-RELATED"/>
    <property type="match status" value="1"/>
</dbReference>
<sequence length="831" mass="90600">MRFSFEGFLLDETTFELLRNGRPVPLEPQVFDVLVYLVRHRDRVVPKEELLDQVWGDRFVSESALTTRIKHVRRALGDDGRSQRFVRTVHGRGYRFTAAVTPAEAAEAAAAVTLAEDPVGDGGRPHVEDVPASRSVPHNLPAERTPLFGRAERIAALSALVARWRLVSLLGIGGAGKTRLACATGRLALDHFPDGVWFVDLVPASDEHTVETTIARAAGLALGAGDPRRQLARLVANRAALFVLDNCEHVRDEVAATVDHLLEHTARPHFLVTSREPLNVLDERRVHVEPLDSGAVSAPAVELFRSAAERFGAALHDRDLPVAQRICRDLDGLPLAIELAAAQLRVLHPAEVAERLDQRFELLQTRRPPGHDRHASLTSVLEGTWAMLDGGERELLGQLAAFPGPFDLIDVEQLCPELPAGVAARTLTQLIDRSLVVAASSDGGRLRLLETVRLFARRETDSHRHSARHAQWCLDRIGRSLHVHLFDFEVAEWCARHYDDVRAGVRHLLDDDRREEAALLLCGTGLVMHCDSGARAADVLPVIDELLERIDDPALTARLHLTGVFAGMATRAPELIAAHGAAAVRAARSCGDPSLLAVALVHHSWSVVFTDPGRAVEMTEEAGALAAQAEDVPAQNLAASYRAFHLAWMRRFDEAIEQAGAVIGDTPYRGGPRQEVFVAITGLVACQVVHRPALCAPWFDLLLSLPSRDEPMWANQVLGAAVLASCGDRAGAAALTDAVHTRLSQAGQDSLPDLLVPAAVLAHRVGDDERAARWVRAVRDSPRSTQSFQVTCAYRRIREVVGVSAEPPLATRTLEEIGAEARAWMRSAATD</sequence>
<dbReference type="Pfam" id="PF25872">
    <property type="entry name" value="HTH_77"/>
    <property type="match status" value="1"/>
</dbReference>
<dbReference type="InterPro" id="IPR036388">
    <property type="entry name" value="WH-like_DNA-bd_sf"/>
</dbReference>
<protein>
    <submittedName>
        <fullName evidence="4">Helix-turn-helix transcriptional regulator</fullName>
    </submittedName>
</protein>
<dbReference type="GO" id="GO:0003677">
    <property type="term" value="F:DNA binding"/>
    <property type="evidence" value="ECO:0007669"/>
    <property type="project" value="UniProtKB-UniRule"/>
</dbReference>
<organism evidence="4 5">
    <name type="scientific">Actinomadura rudentiformis</name>
    <dbReference type="NCBI Taxonomy" id="359158"/>
    <lineage>
        <taxon>Bacteria</taxon>
        <taxon>Bacillati</taxon>
        <taxon>Actinomycetota</taxon>
        <taxon>Actinomycetes</taxon>
        <taxon>Streptosporangiales</taxon>
        <taxon>Thermomonosporaceae</taxon>
        <taxon>Actinomadura</taxon>
    </lineage>
</organism>
<dbReference type="InterPro" id="IPR027417">
    <property type="entry name" value="P-loop_NTPase"/>
</dbReference>
<proteinExistence type="predicted"/>
<evidence type="ECO:0000313" key="5">
    <source>
        <dbReference type="Proteomes" id="UP000468735"/>
    </source>
</evidence>
<dbReference type="GO" id="GO:0006355">
    <property type="term" value="P:regulation of DNA-templated transcription"/>
    <property type="evidence" value="ECO:0007669"/>
    <property type="project" value="InterPro"/>
</dbReference>
<dbReference type="GO" id="GO:0000160">
    <property type="term" value="P:phosphorelay signal transduction system"/>
    <property type="evidence" value="ECO:0007669"/>
    <property type="project" value="InterPro"/>
</dbReference>
<feature type="domain" description="OmpR/PhoB-type" evidence="3">
    <location>
        <begin position="1"/>
        <end position="98"/>
    </location>
</feature>
<dbReference type="PROSITE" id="PS51755">
    <property type="entry name" value="OMPR_PHOB"/>
    <property type="match status" value="1"/>
</dbReference>